<keyword evidence="2" id="KW-1185">Reference proteome</keyword>
<evidence type="ECO:0000313" key="1">
    <source>
        <dbReference type="EMBL" id="PIL14860.1"/>
    </source>
</evidence>
<dbReference type="EMBL" id="AWWI01000180">
    <property type="protein sequence ID" value="PIL14860.1"/>
    <property type="molecule type" value="Genomic_DNA"/>
</dbReference>
<gene>
    <name evidence="1" type="ORF">P775_26520</name>
</gene>
<dbReference type="AlphaFoldDB" id="A0A2G8QZY3"/>
<evidence type="ECO:0000313" key="2">
    <source>
        <dbReference type="Proteomes" id="UP000231259"/>
    </source>
</evidence>
<reference evidence="1 2" key="1">
    <citation type="submission" date="2013-09" db="EMBL/GenBank/DDBJ databases">
        <title>Genome sequencing of Phaeobacter antarcticus sp. nov. SM1211.</title>
        <authorList>
            <person name="Zhang X.-Y."/>
            <person name="Liu C."/>
            <person name="Chen X.-L."/>
            <person name="Xie B.-B."/>
            <person name="Qin Q.-L."/>
            <person name="Rong J.-C."/>
            <person name="Zhang Y.-Z."/>
        </authorList>
    </citation>
    <scope>NUCLEOTIDE SEQUENCE [LARGE SCALE GENOMIC DNA]</scope>
    <source>
        <strain evidence="1 2">SM1211</strain>
    </source>
</reference>
<protein>
    <submittedName>
        <fullName evidence="1">Uncharacterized protein</fullName>
    </submittedName>
</protein>
<organism evidence="1 2">
    <name type="scientific">Puniceibacterium antarcticum</name>
    <dbReference type="NCBI Taxonomy" id="1206336"/>
    <lineage>
        <taxon>Bacteria</taxon>
        <taxon>Pseudomonadati</taxon>
        <taxon>Pseudomonadota</taxon>
        <taxon>Alphaproteobacteria</taxon>
        <taxon>Rhodobacterales</taxon>
        <taxon>Paracoccaceae</taxon>
        <taxon>Puniceibacterium</taxon>
    </lineage>
</organism>
<comment type="caution">
    <text evidence="1">The sequence shown here is derived from an EMBL/GenBank/DDBJ whole genome shotgun (WGS) entry which is preliminary data.</text>
</comment>
<proteinExistence type="predicted"/>
<sequence>MAVLLAGVQTASATEIETALHSFVEANVMPWVQDPVLIDAVNAHNAVSAGYDATKVLQVDAQWMAEIGGSDTPLINAVIESAASNFLRMHVGESGGAIYEIFVMDAKGLNVAASGLTSDYWQGDEAKFQKTYGVGADAFNYGEVEFDESSQQYQAQVSFSLTDPTSGELIGAVTVGINPDSVM</sequence>
<name>A0A2G8QZY3_9RHOB</name>
<accession>A0A2G8QZY3</accession>
<dbReference type="Proteomes" id="UP000231259">
    <property type="component" value="Unassembled WGS sequence"/>
</dbReference>